<evidence type="ECO:0000313" key="1">
    <source>
        <dbReference type="EMBL" id="KAK8867191.1"/>
    </source>
</evidence>
<organism evidence="1 2">
    <name type="scientific">Tritrichomonas musculus</name>
    <dbReference type="NCBI Taxonomy" id="1915356"/>
    <lineage>
        <taxon>Eukaryota</taxon>
        <taxon>Metamonada</taxon>
        <taxon>Parabasalia</taxon>
        <taxon>Tritrichomonadida</taxon>
        <taxon>Tritrichomonadidae</taxon>
        <taxon>Tritrichomonas</taxon>
    </lineage>
</organism>
<keyword evidence="2" id="KW-1185">Reference proteome</keyword>
<proteinExistence type="predicted"/>
<dbReference type="EMBL" id="JAPFFF010000015">
    <property type="protein sequence ID" value="KAK8867191.1"/>
    <property type="molecule type" value="Genomic_DNA"/>
</dbReference>
<dbReference type="Proteomes" id="UP001470230">
    <property type="component" value="Unassembled WGS sequence"/>
</dbReference>
<name>A0ABR2IS96_9EUKA</name>
<comment type="caution">
    <text evidence="1">The sequence shown here is derived from an EMBL/GenBank/DDBJ whole genome shotgun (WGS) entry which is preliminary data.</text>
</comment>
<reference evidence="1 2" key="1">
    <citation type="submission" date="2024-04" db="EMBL/GenBank/DDBJ databases">
        <title>Tritrichomonas musculus Genome.</title>
        <authorList>
            <person name="Alves-Ferreira E."/>
            <person name="Grigg M."/>
            <person name="Lorenzi H."/>
            <person name="Galac M."/>
        </authorList>
    </citation>
    <scope>NUCLEOTIDE SEQUENCE [LARGE SCALE GENOMIC DNA]</scope>
    <source>
        <strain evidence="1 2">EAF2021</strain>
    </source>
</reference>
<gene>
    <name evidence="1" type="ORF">M9Y10_010168</name>
</gene>
<evidence type="ECO:0000313" key="2">
    <source>
        <dbReference type="Proteomes" id="UP001470230"/>
    </source>
</evidence>
<protein>
    <submittedName>
        <fullName evidence="1">Uncharacterized protein</fullName>
    </submittedName>
</protein>
<sequence length="105" mass="11884">MGYLMPTAQSLYFNNLEKINGALLDTTFSLMPNYKISITMISSFNLGIPLRFSFGENETKELYDIFYTTLRIKTGVDLSEVPAESDLGSALNEFCNDYGIIHFFV</sequence>
<accession>A0ABR2IS96</accession>